<dbReference type="Gramene" id="PRQ46431">
    <property type="protein sequence ID" value="PRQ46431"/>
    <property type="gene ID" value="RchiOBHm_Chr2g0089011"/>
</dbReference>
<dbReference type="AlphaFoldDB" id="A0A2P6RJ58"/>
<name>A0A2P6RJ58_ROSCH</name>
<reference evidence="2 3" key="1">
    <citation type="journal article" date="2018" name="Nat. Genet.">
        <title>The Rosa genome provides new insights in the design of modern roses.</title>
        <authorList>
            <person name="Bendahmane M."/>
        </authorList>
    </citation>
    <scope>NUCLEOTIDE SEQUENCE [LARGE SCALE GENOMIC DNA]</scope>
    <source>
        <strain evidence="3">cv. Old Blush</strain>
    </source>
</reference>
<accession>A0A2P6RJ58</accession>
<gene>
    <name evidence="2" type="ORF">RchiOBHm_Chr2g0089011</name>
</gene>
<evidence type="ECO:0000313" key="2">
    <source>
        <dbReference type="EMBL" id="PRQ46431.1"/>
    </source>
</evidence>
<dbReference type="InterPro" id="IPR025558">
    <property type="entry name" value="DUF4283"/>
</dbReference>
<evidence type="ECO:0000259" key="1">
    <source>
        <dbReference type="Pfam" id="PF14111"/>
    </source>
</evidence>
<dbReference type="STRING" id="74649.A0A2P6RJ58"/>
<organism evidence="2 3">
    <name type="scientific">Rosa chinensis</name>
    <name type="common">China rose</name>
    <dbReference type="NCBI Taxonomy" id="74649"/>
    <lineage>
        <taxon>Eukaryota</taxon>
        <taxon>Viridiplantae</taxon>
        <taxon>Streptophyta</taxon>
        <taxon>Embryophyta</taxon>
        <taxon>Tracheophyta</taxon>
        <taxon>Spermatophyta</taxon>
        <taxon>Magnoliopsida</taxon>
        <taxon>eudicotyledons</taxon>
        <taxon>Gunneridae</taxon>
        <taxon>Pentapetalae</taxon>
        <taxon>rosids</taxon>
        <taxon>fabids</taxon>
        <taxon>Rosales</taxon>
        <taxon>Rosaceae</taxon>
        <taxon>Rosoideae</taxon>
        <taxon>Rosoideae incertae sedis</taxon>
        <taxon>Rosa</taxon>
    </lineage>
</organism>
<dbReference type="PANTHER" id="PTHR31286:SF99">
    <property type="entry name" value="DUF4283 DOMAIN-CONTAINING PROTEIN"/>
    <property type="match status" value="1"/>
</dbReference>
<evidence type="ECO:0000313" key="3">
    <source>
        <dbReference type="Proteomes" id="UP000238479"/>
    </source>
</evidence>
<keyword evidence="3" id="KW-1185">Reference proteome</keyword>
<dbReference type="Pfam" id="PF14111">
    <property type="entry name" value="DUF4283"/>
    <property type="match status" value="1"/>
</dbReference>
<sequence>MEPSRPLAADRIVKFTLESDLNVALCGGPWILAGQTLVVQKWRPNFDPNNEKINNMAVWVRILGVPVRYFKDYTLKVIFVHVYVVQSNKRIPLLLY</sequence>
<dbReference type="Proteomes" id="UP000238479">
    <property type="component" value="Chromosome 2"/>
</dbReference>
<comment type="caution">
    <text evidence="2">The sequence shown here is derived from an EMBL/GenBank/DDBJ whole genome shotgun (WGS) entry which is preliminary data.</text>
</comment>
<protein>
    <recommendedName>
        <fullName evidence="1">DUF4283 domain-containing protein</fullName>
    </recommendedName>
</protein>
<dbReference type="InterPro" id="IPR040256">
    <property type="entry name" value="At4g02000-like"/>
</dbReference>
<proteinExistence type="predicted"/>
<dbReference type="PANTHER" id="PTHR31286">
    <property type="entry name" value="GLYCINE-RICH CELL WALL STRUCTURAL PROTEIN 1.8-LIKE"/>
    <property type="match status" value="1"/>
</dbReference>
<feature type="domain" description="DUF4283" evidence="1">
    <location>
        <begin position="12"/>
        <end position="49"/>
    </location>
</feature>
<dbReference type="EMBL" id="PDCK01000040">
    <property type="protein sequence ID" value="PRQ46431.1"/>
    <property type="molecule type" value="Genomic_DNA"/>
</dbReference>